<evidence type="ECO:0000313" key="3">
    <source>
        <dbReference type="EMBL" id="MCF7223813.1"/>
    </source>
</evidence>
<keyword evidence="4" id="KW-1185">Reference proteome</keyword>
<feature type="transmembrane region" description="Helical" evidence="2">
    <location>
        <begin position="22"/>
        <end position="47"/>
    </location>
</feature>
<dbReference type="Proteomes" id="UP001430796">
    <property type="component" value="Unassembled WGS sequence"/>
</dbReference>
<name>A0ABS9HYC3_9GAMM</name>
<dbReference type="RefSeq" id="WP_237056966.1">
    <property type="nucleotide sequence ID" value="NZ_JAKJPO010000023.1"/>
</dbReference>
<evidence type="ECO:0000256" key="1">
    <source>
        <dbReference type="SAM" id="MobiDB-lite"/>
    </source>
</evidence>
<dbReference type="PANTHER" id="PTHR47148">
    <property type="entry name" value="CYTOCHROME C OXIDASE ASSEMBLY FACTOR 1 HOMOLOG"/>
    <property type="match status" value="1"/>
</dbReference>
<evidence type="ECO:0000313" key="4">
    <source>
        <dbReference type="Proteomes" id="UP001430796"/>
    </source>
</evidence>
<evidence type="ECO:0000256" key="2">
    <source>
        <dbReference type="SAM" id="Phobius"/>
    </source>
</evidence>
<proteinExistence type="predicted"/>
<dbReference type="Pfam" id="PF08695">
    <property type="entry name" value="Coa1"/>
    <property type="match status" value="1"/>
</dbReference>
<protein>
    <submittedName>
        <fullName evidence="3">Cytochrome c oxidase assembly factor 1 family protein</fullName>
    </submittedName>
</protein>
<dbReference type="EMBL" id="JAKJPO010000023">
    <property type="protein sequence ID" value="MCF7223813.1"/>
    <property type="molecule type" value="Genomic_DNA"/>
</dbReference>
<feature type="region of interest" description="Disordered" evidence="1">
    <location>
        <begin position="141"/>
        <end position="184"/>
    </location>
</feature>
<comment type="caution">
    <text evidence="3">The sequence shown here is derived from an EMBL/GenBank/DDBJ whole genome shotgun (WGS) entry which is preliminary data.</text>
</comment>
<feature type="compositionally biased region" description="Acidic residues" evidence="1">
    <location>
        <begin position="150"/>
        <end position="161"/>
    </location>
</feature>
<organism evidence="3 4">
    <name type="scientific">Marilutibacter chinensis</name>
    <dbReference type="NCBI Taxonomy" id="2912247"/>
    <lineage>
        <taxon>Bacteria</taxon>
        <taxon>Pseudomonadati</taxon>
        <taxon>Pseudomonadota</taxon>
        <taxon>Gammaproteobacteria</taxon>
        <taxon>Lysobacterales</taxon>
        <taxon>Lysobacteraceae</taxon>
        <taxon>Marilutibacter</taxon>
    </lineage>
</organism>
<dbReference type="PANTHER" id="PTHR47148:SF1">
    <property type="entry name" value="CYTOCHROME C OXIDASE ASSEMBLY FACTOR 1 HOMOLOG"/>
    <property type="match status" value="1"/>
</dbReference>
<keyword evidence="2" id="KW-0812">Transmembrane</keyword>
<reference evidence="3" key="1">
    <citation type="submission" date="2022-01" db="EMBL/GenBank/DDBJ databases">
        <title>Lysobacter chinensis sp. nov., a bacterium isolated from cow dung compost.</title>
        <authorList>
            <person name="Liu Y."/>
        </authorList>
    </citation>
    <scope>NUCLEOTIDE SEQUENCE</scope>
    <source>
        <strain evidence="3">TLK-CK17</strain>
    </source>
</reference>
<keyword evidence="2" id="KW-1133">Transmembrane helix</keyword>
<gene>
    <name evidence="3" type="ORF">L3V18_18855</name>
</gene>
<dbReference type="InterPro" id="IPR014807">
    <property type="entry name" value="Coa1"/>
</dbReference>
<reference evidence="3" key="2">
    <citation type="submission" date="2022-01" db="EMBL/GenBank/DDBJ databases">
        <authorList>
            <person name="Zhou L.Y."/>
        </authorList>
    </citation>
    <scope>NUCLEOTIDE SEQUENCE</scope>
    <source>
        <strain evidence="3">TLK-CK17</strain>
    </source>
</reference>
<keyword evidence="2" id="KW-0472">Membrane</keyword>
<sequence length="184" mass="19703">MTRYTESRDSGHRNWWQRNWKWVVPLGGIAMLALFAAAIFGFVSLLSGMMRSSEPYRHALAETRASAEVVAALGEPIEPGFMPTGNINISNDEGKADLAIGVEGPKGEATVYVEATRKRKRWSYRTLVVALADREIDLLAGDAGGGRPDDGDEGSAEDDVDAAAAAPRDTAIRKSGAAKPLDGD</sequence>
<accession>A0ABS9HYC3</accession>